<keyword evidence="3" id="KW-1133">Transmembrane helix</keyword>
<evidence type="ECO:0000256" key="1">
    <source>
        <dbReference type="ARBA" id="ARBA00007447"/>
    </source>
</evidence>
<dbReference type="GO" id="GO:0006508">
    <property type="term" value="P:proteolysis"/>
    <property type="evidence" value="ECO:0007669"/>
    <property type="project" value="InterPro"/>
</dbReference>
<dbReference type="Gene3D" id="2.40.70.10">
    <property type="entry name" value="Acid Proteases"/>
    <property type="match status" value="2"/>
</dbReference>
<feature type="compositionally biased region" description="Polar residues" evidence="2">
    <location>
        <begin position="546"/>
        <end position="557"/>
    </location>
</feature>
<dbReference type="GO" id="GO:0004190">
    <property type="term" value="F:aspartic-type endopeptidase activity"/>
    <property type="evidence" value="ECO:0007669"/>
    <property type="project" value="InterPro"/>
</dbReference>
<dbReference type="PRINTS" id="PR00792">
    <property type="entry name" value="PEPSIN"/>
</dbReference>
<feature type="region of interest" description="Disordered" evidence="2">
    <location>
        <begin position="539"/>
        <end position="607"/>
    </location>
</feature>
<sequence>MTSTASASSIPAPISVSTSQAWDNDGAGLWSTFVVQVGTPAQVSRVIVSTAGDETWVVLNPGCPASYGSNCAFNRGGIFNIDNSTSWANIALYELDLELNLGYTGNGQFGYDTVTLGYPNSGGTKLSNQIVAGLATPDFWLGQFGLDPAPSNFTTLNDPQPSFLWILRNQSMIPSTSWGYTAGASYRYDKVQGSLTLGGYDTSRFGSKNVTFNFYNDVSRRFLAELRTITYIPTGVSTTTTSTTLMSETLSMYIDSTIPYIYLPVEICDKFESAFGLVWNATNEIYTVSDTAHATLLSENPSITFTLANTAGQTLDIVLPYASFDLTASFPVLPNGTNSTTYFPLKRAANDTQFTLGRVFLQETYLIADYDRSQFTLAPCVWPSTFTENIVAIPPPSANTTNTTATITHKSSTSSTPIAAIVGGVVGGIVLILAASLAYWWFIYKPKHKKRAELEGSSSSPHDTEIGAAAGINVQDKPELDSNFSRNELSAYEEAEKKRLAQAEIAGTSILEHEMDSVAGIVNEADGEGTQVFEMPAREPVGSELHTPQRSPRQSPRFSEGLVSPRSQTHSGARSPLSVSSRDTSRGPSEGYFSRGRGREHETYYNP</sequence>
<evidence type="ECO:0000313" key="5">
    <source>
        <dbReference type="EMBL" id="CZR61653.1"/>
    </source>
</evidence>
<feature type="compositionally biased region" description="Polar residues" evidence="2">
    <location>
        <begin position="565"/>
        <end position="582"/>
    </location>
</feature>
<dbReference type="STRING" id="576137.A0A1L7X9E7"/>
<feature type="compositionally biased region" description="Basic and acidic residues" evidence="2">
    <location>
        <begin position="597"/>
        <end position="607"/>
    </location>
</feature>
<keyword evidence="3" id="KW-0812">Transmembrane</keyword>
<dbReference type="OrthoDB" id="4074350at2759"/>
<accession>A0A1L7X9E7</accession>
<keyword evidence="3" id="KW-0472">Membrane</keyword>
<evidence type="ECO:0000256" key="2">
    <source>
        <dbReference type="SAM" id="MobiDB-lite"/>
    </source>
</evidence>
<keyword evidence="6" id="KW-1185">Reference proteome</keyword>
<dbReference type="EMBL" id="FJOG01000018">
    <property type="protein sequence ID" value="CZR61653.1"/>
    <property type="molecule type" value="Genomic_DNA"/>
</dbReference>
<dbReference type="PROSITE" id="PS51767">
    <property type="entry name" value="PEPTIDASE_A1"/>
    <property type="match status" value="1"/>
</dbReference>
<dbReference type="SUPFAM" id="SSF50630">
    <property type="entry name" value="Acid proteases"/>
    <property type="match status" value="1"/>
</dbReference>
<feature type="transmembrane region" description="Helical" evidence="3">
    <location>
        <begin position="418"/>
        <end position="442"/>
    </location>
</feature>
<comment type="similarity">
    <text evidence="1">Belongs to the peptidase A1 family.</text>
</comment>
<feature type="domain" description="Peptidase A1" evidence="4">
    <location>
        <begin position="31"/>
        <end position="378"/>
    </location>
</feature>
<dbReference type="CDD" id="cd05471">
    <property type="entry name" value="pepsin_like"/>
    <property type="match status" value="1"/>
</dbReference>
<gene>
    <name evidence="5" type="ORF">PAC_11550</name>
</gene>
<dbReference type="PANTHER" id="PTHR47966">
    <property type="entry name" value="BETA-SITE APP-CLEAVING ENZYME, ISOFORM A-RELATED"/>
    <property type="match status" value="1"/>
</dbReference>
<dbReference type="InterPro" id="IPR033121">
    <property type="entry name" value="PEPTIDASE_A1"/>
</dbReference>
<proteinExistence type="inferred from homology"/>
<dbReference type="GO" id="GO:0000324">
    <property type="term" value="C:fungal-type vacuole"/>
    <property type="evidence" value="ECO:0007669"/>
    <property type="project" value="TreeGrafter"/>
</dbReference>
<evidence type="ECO:0000256" key="3">
    <source>
        <dbReference type="SAM" id="Phobius"/>
    </source>
</evidence>
<organism evidence="5 6">
    <name type="scientific">Phialocephala subalpina</name>
    <dbReference type="NCBI Taxonomy" id="576137"/>
    <lineage>
        <taxon>Eukaryota</taxon>
        <taxon>Fungi</taxon>
        <taxon>Dikarya</taxon>
        <taxon>Ascomycota</taxon>
        <taxon>Pezizomycotina</taxon>
        <taxon>Leotiomycetes</taxon>
        <taxon>Helotiales</taxon>
        <taxon>Mollisiaceae</taxon>
        <taxon>Phialocephala</taxon>
        <taxon>Phialocephala fortinii species complex</taxon>
    </lineage>
</organism>
<dbReference type="InterPro" id="IPR034164">
    <property type="entry name" value="Pepsin-like_dom"/>
</dbReference>
<reference evidence="5 6" key="1">
    <citation type="submission" date="2016-03" db="EMBL/GenBank/DDBJ databases">
        <authorList>
            <person name="Ploux O."/>
        </authorList>
    </citation>
    <scope>NUCLEOTIDE SEQUENCE [LARGE SCALE GENOMIC DNA]</scope>
    <source>
        <strain evidence="5 6">UAMH 11012</strain>
    </source>
</reference>
<dbReference type="AlphaFoldDB" id="A0A1L7X9E7"/>
<dbReference type="PANTHER" id="PTHR47966:SF51">
    <property type="entry name" value="BETA-SITE APP-CLEAVING ENZYME, ISOFORM A-RELATED"/>
    <property type="match status" value="1"/>
</dbReference>
<name>A0A1L7X9E7_9HELO</name>
<protein>
    <recommendedName>
        <fullName evidence="4">Peptidase A1 domain-containing protein</fullName>
    </recommendedName>
</protein>
<dbReference type="Proteomes" id="UP000184330">
    <property type="component" value="Unassembled WGS sequence"/>
</dbReference>
<dbReference type="InterPro" id="IPR021109">
    <property type="entry name" value="Peptidase_aspartic_dom_sf"/>
</dbReference>
<dbReference type="InterPro" id="IPR001461">
    <property type="entry name" value="Aspartic_peptidase_A1"/>
</dbReference>
<dbReference type="Pfam" id="PF00026">
    <property type="entry name" value="Asp"/>
    <property type="match status" value="1"/>
</dbReference>
<evidence type="ECO:0000259" key="4">
    <source>
        <dbReference type="PROSITE" id="PS51767"/>
    </source>
</evidence>
<evidence type="ECO:0000313" key="6">
    <source>
        <dbReference type="Proteomes" id="UP000184330"/>
    </source>
</evidence>